<comment type="similarity">
    <text evidence="6">Belongs to the SMC family.</text>
</comment>
<evidence type="ECO:0000256" key="1">
    <source>
        <dbReference type="ARBA" id="ARBA00022490"/>
    </source>
</evidence>
<evidence type="ECO:0000256" key="2">
    <source>
        <dbReference type="ARBA" id="ARBA00022741"/>
    </source>
</evidence>
<feature type="binding site" evidence="6">
    <location>
        <begin position="32"/>
        <end position="39"/>
    </location>
    <ligand>
        <name>ATP</name>
        <dbReference type="ChEBI" id="CHEBI:30616"/>
    </ligand>
</feature>
<evidence type="ECO:0000259" key="7">
    <source>
        <dbReference type="Pfam" id="PF02463"/>
    </source>
</evidence>
<dbReference type="SUPFAM" id="SSF52540">
    <property type="entry name" value="P-loop containing nucleoside triphosphate hydrolases"/>
    <property type="match status" value="1"/>
</dbReference>
<dbReference type="PANTHER" id="PTHR43977">
    <property type="entry name" value="STRUCTURAL MAINTENANCE OF CHROMOSOMES PROTEIN 3"/>
    <property type="match status" value="1"/>
</dbReference>
<feature type="coiled-coil region" evidence="6">
    <location>
        <begin position="439"/>
        <end position="466"/>
    </location>
</feature>
<keyword evidence="1 6" id="KW-0963">Cytoplasm</keyword>
<keyword evidence="5 6" id="KW-0238">DNA-binding</keyword>
<dbReference type="Gene3D" id="3.40.50.300">
    <property type="entry name" value="P-loop containing nucleotide triphosphate hydrolases"/>
    <property type="match status" value="2"/>
</dbReference>
<dbReference type="RefSeq" id="WP_077925328.1">
    <property type="nucleotide sequence ID" value="NZ_BAABKE010000004.1"/>
</dbReference>
<comment type="domain">
    <text evidence="6">Contains large globular domains required for ATP hydrolysis at each terminus and a third globular domain forming a flexible hinge near the middle of the molecule. These domains are separated by coiled-coil structures.</text>
</comment>
<feature type="domain" description="RecF/RecN/SMC N-terminal" evidence="7">
    <location>
        <begin position="2"/>
        <end position="1125"/>
    </location>
</feature>
<feature type="coiled-coil region" evidence="6">
    <location>
        <begin position="314"/>
        <end position="348"/>
    </location>
</feature>
<accession>A0ABP9MPK5</accession>
<dbReference type="EMBL" id="BAABKE010000004">
    <property type="protein sequence ID" value="GAA5099171.1"/>
    <property type="molecule type" value="Genomic_DNA"/>
</dbReference>
<comment type="function">
    <text evidence="6">Required for chromosome condensation and partitioning.</text>
</comment>
<feature type="coiled-coil region" evidence="6">
    <location>
        <begin position="737"/>
        <end position="771"/>
    </location>
</feature>
<dbReference type="InterPro" id="IPR027417">
    <property type="entry name" value="P-loop_NTPase"/>
</dbReference>
<comment type="subunit">
    <text evidence="6">Homodimer.</text>
</comment>
<sequence length="1140" mass="129802">MYLSKVKLSGFKSFVDHTVFDLTDRLNGIVGPNGCGKSNIIDAIRWVMGESSAKQLRGESMTDVIFSGATSRKASSFASIELVFDNTDGRIGGQWSTFTEISIKRVLERSGQSTYFLNGAKCRRRDITDIFLGTGLGSRSYAIIEQGMISRIVESKPDELRLVFEEAAGVSKYKEQKRETETRIEHTRQNLLRLLDVREELTKQLEHLEKQAKKAEEYQILKREERLLQYLSLKQKRAELEQGQSELQNRIDALQKEFHEAVAFYNDLVLKHNGHKTALSEKSALLAAKTEQHHAKQKEILTLQHKIESIRTLQARTTADHNELQIQIQKIEEELLASEMMRENLESEQIEKSESLMILNESLFELNEALTVLNETFDNFIAQSKTVNEEISLLERKVDVAKNSIAHFETKQITDESTITKLENELKVLLDNDTLKDREVLLSEQLDEKKIQQDELQEQILTHKEKQSELNGQKVLVEHAIHQNLRQQSEFEGRLSALTLLQNALLSQEENIEPLFEVMQIEPKWQKAAEAVLSKFLTLSIRENSRGYVLGESSFDFTPQHLGFYIKSEHQLGSLLSHVYVAESLTDVKNKRQQLQLHECLVLENGDLYGVDWFIGHDQQEIQGVLERAEEMNQLAIKLEELTLAITMQEEEKSAIIEQLEVLKNHLEILGKALEQAKTETASIEKELAVVIKERTHITENQARIEKELSALKLAHQEGQIKIEESRIELESTLILLDEKKEGKSVLESHLMQYEENKKKTLAEQQVLAQKVNEETRQLDAVQFKLKETDTNLARLKLNQTQSLAKLEEKKEVLENSDEVIIIEEELMIYNETLLEIEGAKTELTEVVGQLQTTLSQEEKLKESQEKHIESQKEMIQSLMLRDAEFKAHEEHVVKNWESLLETLGEEELQSLSQEMITIDEDNIDELLKSVQTKLSKIGAVNLVAIDECKVLGERKTYLDEQDQDLNKALFELETAIQKIDQETKERFMGTFNAVNTDFSKLFPRLFGGGEAYLELKGDDALLSGVNIIARPPGKKPGTIHLLSGGEKALTAAALVFAIFNLNPAPFCILDEVDAPLDEANVRRLGSLLQEMCNRVQFIFITHNKTTMSIAESLIGVTMSEPGVSRLVSVDLAEAEKMAQ</sequence>
<dbReference type="PIRSF" id="PIRSF005719">
    <property type="entry name" value="SMC"/>
    <property type="match status" value="1"/>
</dbReference>
<feature type="coiled-coil region" evidence="6">
    <location>
        <begin position="622"/>
        <end position="694"/>
    </location>
</feature>
<dbReference type="InterPro" id="IPR011890">
    <property type="entry name" value="SMC_prok"/>
</dbReference>
<dbReference type="Proteomes" id="UP001500631">
    <property type="component" value="Unassembled WGS sequence"/>
</dbReference>
<name>A0ABP9MPK5_9GAMM</name>
<dbReference type="InterPro" id="IPR003395">
    <property type="entry name" value="RecF/RecN/SMC_N"/>
</dbReference>
<evidence type="ECO:0000313" key="9">
    <source>
        <dbReference type="Proteomes" id="UP001500631"/>
    </source>
</evidence>
<evidence type="ECO:0000256" key="6">
    <source>
        <dbReference type="HAMAP-Rule" id="MF_01894"/>
    </source>
</evidence>
<gene>
    <name evidence="6 8" type="primary">smc</name>
    <name evidence="8" type="ORF">GCM10023338_12400</name>
</gene>
<evidence type="ECO:0000256" key="5">
    <source>
        <dbReference type="ARBA" id="ARBA00023125"/>
    </source>
</evidence>
<evidence type="ECO:0000313" key="8">
    <source>
        <dbReference type="EMBL" id="GAA5099171.1"/>
    </source>
</evidence>
<dbReference type="Pfam" id="PF02463">
    <property type="entry name" value="SMC_N"/>
    <property type="match status" value="1"/>
</dbReference>
<evidence type="ECO:0000256" key="4">
    <source>
        <dbReference type="ARBA" id="ARBA00023054"/>
    </source>
</evidence>
<comment type="caution">
    <text evidence="8">The sequence shown here is derived from an EMBL/GenBank/DDBJ whole genome shotgun (WGS) entry which is preliminary data.</text>
</comment>
<keyword evidence="4 6" id="KW-0175">Coiled coil</keyword>
<feature type="coiled-coil region" evidence="6">
    <location>
        <begin position="170"/>
        <end position="257"/>
    </location>
</feature>
<proteinExistence type="inferred from homology"/>
<comment type="subcellular location">
    <subcellularLocation>
        <location evidence="6">Cytoplasm</location>
    </subcellularLocation>
</comment>
<keyword evidence="2 6" id="KW-0547">Nucleotide-binding</keyword>
<reference evidence="9" key="1">
    <citation type="journal article" date="2019" name="Int. J. Syst. Evol. Microbiol.">
        <title>The Global Catalogue of Microorganisms (GCM) 10K type strain sequencing project: providing services to taxonomists for standard genome sequencing and annotation.</title>
        <authorList>
            <consortium name="The Broad Institute Genomics Platform"/>
            <consortium name="The Broad Institute Genome Sequencing Center for Infectious Disease"/>
            <person name="Wu L."/>
            <person name="Ma J."/>
        </authorList>
    </citation>
    <scope>NUCLEOTIDE SEQUENCE [LARGE SCALE GENOMIC DNA]</scope>
    <source>
        <strain evidence="9">JCM 18424</strain>
    </source>
</reference>
<keyword evidence="3 6" id="KW-0067">ATP-binding</keyword>
<dbReference type="CDD" id="cd03278">
    <property type="entry name" value="ABC_SMC_barmotin"/>
    <property type="match status" value="1"/>
</dbReference>
<dbReference type="HAMAP" id="MF_01894">
    <property type="entry name" value="Smc_prok"/>
    <property type="match status" value="1"/>
</dbReference>
<evidence type="ECO:0000256" key="3">
    <source>
        <dbReference type="ARBA" id="ARBA00022840"/>
    </source>
</evidence>
<keyword evidence="9" id="KW-1185">Reference proteome</keyword>
<protein>
    <recommendedName>
        <fullName evidence="6">Chromosome partition protein Smc</fullName>
    </recommendedName>
</protein>
<organism evidence="8 9">
    <name type="scientific">Wohlfahrtiimonas larvae</name>
    <dbReference type="NCBI Taxonomy" id="1157986"/>
    <lineage>
        <taxon>Bacteria</taxon>
        <taxon>Pseudomonadati</taxon>
        <taxon>Pseudomonadota</taxon>
        <taxon>Gammaproteobacteria</taxon>
        <taxon>Cardiobacteriales</taxon>
        <taxon>Ignatzschineriaceae</taxon>
        <taxon>Wohlfahrtiimonas</taxon>
    </lineage>
</organism>
<dbReference type="InterPro" id="IPR024704">
    <property type="entry name" value="SMC"/>
</dbReference>